<accession>A0A1B6FN48</accession>
<sequence length="627" mass="70247">MEVGGHSEREILHKYVGVGNISTLNWLLDCTAISVDERNVKGETALHIAVAYGNSLTGPMALDRGKMIDARYYRGKISVHTDVMKNCRKMVTKLLDSGASINLRDNEGNTPLHIAVRMNRYELVEDLLNRGAIMDIQNNDGQNPLDLAMIHGNLAVANKLITHGMILEDKKCRELAFKAISWNSMTLLCNLLDRGVAVDTVVVNGETLLHTATKMSHVAIVGTLLDRGANINAVDNSKRTSLNYALFNFDLPLIHMLIDRGANTNISYENGFTPIHAAVRVNSIKLLDKLLLKGWDVDVKTKNNDTPLHTAVKNNNLSMVQLLIERGAYINSKNYKGNTPLHYAVHFKDLSIIDFLLVQGADINAANNKRETALHFAANIEHGKDIVERLLNGGANVDAMNIKGQHPFFIACSRSAHSANIKPSADILAYHRLKLITLEVNLGDEFYEKAKVKSKVTTSLVQSCVAEIDKMKNTIIYRHYSLYIVFEKKKCPNYLRNPELTASLEEAMNSSNFRTEFPHYCNIFINTYKKCKKIIHLLDLAKMSLSNLLGPQSHLPNEIILNIVELLDEYTLRQLVKSGFYLAPLNNSNLSGVRCEHLNDVNQRNLLNEYLSDSLLDKLLETGLYFV</sequence>
<dbReference type="PROSITE" id="PS50297">
    <property type="entry name" value="ANK_REP_REGION"/>
    <property type="match status" value="6"/>
</dbReference>
<keyword evidence="2 3" id="KW-0040">ANK repeat</keyword>
<dbReference type="InterPro" id="IPR002110">
    <property type="entry name" value="Ankyrin_rpt"/>
</dbReference>
<keyword evidence="1" id="KW-0677">Repeat</keyword>
<feature type="repeat" description="ANK" evidence="3">
    <location>
        <begin position="270"/>
        <end position="302"/>
    </location>
</feature>
<proteinExistence type="predicted"/>
<evidence type="ECO:0000256" key="3">
    <source>
        <dbReference type="PROSITE-ProRule" id="PRU00023"/>
    </source>
</evidence>
<dbReference type="Pfam" id="PF00023">
    <property type="entry name" value="Ank"/>
    <property type="match status" value="1"/>
</dbReference>
<dbReference type="AlphaFoldDB" id="A0A1B6FN48"/>
<feature type="repeat" description="ANK" evidence="3">
    <location>
        <begin position="107"/>
        <end position="139"/>
    </location>
</feature>
<dbReference type="PRINTS" id="PR01415">
    <property type="entry name" value="ANKYRIN"/>
</dbReference>
<dbReference type="PANTHER" id="PTHR24178">
    <property type="entry name" value="MOLTING PROTEIN MLT-4"/>
    <property type="match status" value="1"/>
</dbReference>
<evidence type="ECO:0000256" key="2">
    <source>
        <dbReference type="ARBA" id="ARBA00023043"/>
    </source>
</evidence>
<dbReference type="InterPro" id="IPR036770">
    <property type="entry name" value="Ankyrin_rpt-contain_sf"/>
</dbReference>
<evidence type="ECO:0000313" key="4">
    <source>
        <dbReference type="EMBL" id="JAS51600.1"/>
    </source>
</evidence>
<evidence type="ECO:0000256" key="1">
    <source>
        <dbReference type="ARBA" id="ARBA00022737"/>
    </source>
</evidence>
<dbReference type="Gene3D" id="1.25.40.20">
    <property type="entry name" value="Ankyrin repeat-containing domain"/>
    <property type="match status" value="4"/>
</dbReference>
<feature type="repeat" description="ANK" evidence="3">
    <location>
        <begin position="336"/>
        <end position="368"/>
    </location>
</feature>
<dbReference type="PROSITE" id="PS50088">
    <property type="entry name" value="ANK_REPEAT"/>
    <property type="match status" value="8"/>
</dbReference>
<gene>
    <name evidence="4" type="ORF">g.14160</name>
</gene>
<feature type="repeat" description="ANK" evidence="3">
    <location>
        <begin position="369"/>
        <end position="402"/>
    </location>
</feature>
<dbReference type="SMART" id="SM00248">
    <property type="entry name" value="ANK"/>
    <property type="match status" value="12"/>
</dbReference>
<organism evidence="4">
    <name type="scientific">Cuerna arida</name>
    <dbReference type="NCBI Taxonomy" id="1464854"/>
    <lineage>
        <taxon>Eukaryota</taxon>
        <taxon>Metazoa</taxon>
        <taxon>Ecdysozoa</taxon>
        <taxon>Arthropoda</taxon>
        <taxon>Hexapoda</taxon>
        <taxon>Insecta</taxon>
        <taxon>Pterygota</taxon>
        <taxon>Neoptera</taxon>
        <taxon>Paraneoptera</taxon>
        <taxon>Hemiptera</taxon>
        <taxon>Auchenorrhyncha</taxon>
        <taxon>Membracoidea</taxon>
        <taxon>Cicadellidae</taxon>
        <taxon>Cicadellinae</taxon>
        <taxon>Proconiini</taxon>
        <taxon>Cuerna</taxon>
    </lineage>
</organism>
<feature type="repeat" description="ANK" evidence="3">
    <location>
        <begin position="204"/>
        <end position="236"/>
    </location>
</feature>
<feature type="repeat" description="ANK" evidence="3">
    <location>
        <begin position="237"/>
        <end position="269"/>
    </location>
</feature>
<protein>
    <submittedName>
        <fullName evidence="4">Uncharacterized protein</fullName>
    </submittedName>
</protein>
<reference evidence="4" key="1">
    <citation type="submission" date="2015-11" db="EMBL/GenBank/DDBJ databases">
        <title>De novo transcriptome assembly of four potential Pierce s Disease insect vectors from Arizona vineyards.</title>
        <authorList>
            <person name="Tassone E.E."/>
        </authorList>
    </citation>
    <scope>NUCLEOTIDE SEQUENCE</scope>
</reference>
<dbReference type="SUPFAM" id="SSF48403">
    <property type="entry name" value="Ankyrin repeat"/>
    <property type="match status" value="2"/>
</dbReference>
<dbReference type="Pfam" id="PF12796">
    <property type="entry name" value="Ank_2"/>
    <property type="match status" value="3"/>
</dbReference>
<feature type="repeat" description="ANK" evidence="3">
    <location>
        <begin position="74"/>
        <end position="106"/>
    </location>
</feature>
<dbReference type="EMBL" id="GECZ01018169">
    <property type="protein sequence ID" value="JAS51600.1"/>
    <property type="molecule type" value="Transcribed_RNA"/>
</dbReference>
<feature type="repeat" description="ANK" evidence="3">
    <location>
        <begin position="303"/>
        <end position="335"/>
    </location>
</feature>
<name>A0A1B6FN48_9HEMI</name>